<name>A0A517LYR2_9BACT</name>
<dbReference type="Gene3D" id="3.40.50.150">
    <property type="entry name" value="Vaccinia Virus protein VP39"/>
    <property type="match status" value="1"/>
</dbReference>
<dbReference type="AlphaFoldDB" id="A0A517LYR2"/>
<evidence type="ECO:0000256" key="1">
    <source>
        <dbReference type="ARBA" id="ARBA00022603"/>
    </source>
</evidence>
<evidence type="ECO:0000259" key="5">
    <source>
        <dbReference type="Pfam" id="PF13649"/>
    </source>
</evidence>
<dbReference type="InterPro" id="IPR029063">
    <property type="entry name" value="SAM-dependent_MTases_sf"/>
</dbReference>
<keyword evidence="3" id="KW-0949">S-adenosyl-L-methionine</keyword>
<reference evidence="6 7" key="1">
    <citation type="submission" date="2019-02" db="EMBL/GenBank/DDBJ databases">
        <title>Deep-cultivation of Planctomycetes and their phenomic and genomic characterization uncovers novel biology.</title>
        <authorList>
            <person name="Wiegand S."/>
            <person name="Jogler M."/>
            <person name="Boedeker C."/>
            <person name="Pinto D."/>
            <person name="Vollmers J."/>
            <person name="Rivas-Marin E."/>
            <person name="Kohn T."/>
            <person name="Peeters S.H."/>
            <person name="Heuer A."/>
            <person name="Rast P."/>
            <person name="Oberbeckmann S."/>
            <person name="Bunk B."/>
            <person name="Jeske O."/>
            <person name="Meyerdierks A."/>
            <person name="Storesund J.E."/>
            <person name="Kallscheuer N."/>
            <person name="Luecker S."/>
            <person name="Lage O.M."/>
            <person name="Pohl T."/>
            <person name="Merkel B.J."/>
            <person name="Hornburger P."/>
            <person name="Mueller R.-W."/>
            <person name="Bruemmer F."/>
            <person name="Labrenz M."/>
            <person name="Spormann A.M."/>
            <person name="Op den Camp H."/>
            <person name="Overmann J."/>
            <person name="Amann R."/>
            <person name="Jetten M.S.M."/>
            <person name="Mascher T."/>
            <person name="Medema M.H."/>
            <person name="Devos D.P."/>
            <person name="Kaster A.-K."/>
            <person name="Ovreas L."/>
            <person name="Rohde M."/>
            <person name="Galperin M.Y."/>
            <person name="Jogler C."/>
        </authorList>
    </citation>
    <scope>NUCLEOTIDE SEQUENCE [LARGE SCALE GENOMIC DNA]</scope>
    <source>
        <strain evidence="6 7">EC9</strain>
    </source>
</reference>
<keyword evidence="7" id="KW-1185">Reference proteome</keyword>
<evidence type="ECO:0000256" key="2">
    <source>
        <dbReference type="ARBA" id="ARBA00022679"/>
    </source>
</evidence>
<dbReference type="GO" id="GO:0032259">
    <property type="term" value="P:methylation"/>
    <property type="evidence" value="ECO:0007669"/>
    <property type="project" value="UniProtKB-KW"/>
</dbReference>
<sequence>MVTRWLKERRREPELMDQPDLDPALHHQALAGLTRVNAFSGTASSLWGPISNLAHRSGGPIRVLDVASGGGDVAIGLAQRSQQSGLPVAVDGCDMSDVALAYAQQRADARKLQVNFLKADVLADPLPAGYDVICCSLFLHHFDPPEVIQLLSAMRDSGAKLIVISDLLRTQFGYLMCWAGIRLLTRSRICHVDGPLSVQGAFTRSELRELADRGGLQGMVLKNIWPQRLLMTWERS</sequence>
<feature type="domain" description="Methyltransferase" evidence="5">
    <location>
        <begin position="63"/>
        <end position="155"/>
    </location>
</feature>
<accession>A0A517LYR2</accession>
<evidence type="ECO:0000256" key="3">
    <source>
        <dbReference type="ARBA" id="ARBA00022691"/>
    </source>
</evidence>
<evidence type="ECO:0000313" key="7">
    <source>
        <dbReference type="Proteomes" id="UP000319557"/>
    </source>
</evidence>
<feature type="region of interest" description="Disordered" evidence="4">
    <location>
        <begin position="1"/>
        <end position="20"/>
    </location>
</feature>
<keyword evidence="6" id="KW-0830">Ubiquinone</keyword>
<protein>
    <submittedName>
        <fullName evidence="6">Ubiquinone biosynthesis O-methyltransferase</fullName>
        <ecNumber evidence="6">2.1.1.222</ecNumber>
    </submittedName>
</protein>
<feature type="compositionally biased region" description="Basic and acidic residues" evidence="4">
    <location>
        <begin position="1"/>
        <end position="14"/>
    </location>
</feature>
<dbReference type="KEGG" id="ruv:EC9_19420"/>
<dbReference type="EMBL" id="CP036261">
    <property type="protein sequence ID" value="QDS87761.1"/>
    <property type="molecule type" value="Genomic_DNA"/>
</dbReference>
<proteinExistence type="predicted"/>
<dbReference type="CDD" id="cd02440">
    <property type="entry name" value="AdoMet_MTases"/>
    <property type="match status" value="1"/>
</dbReference>
<evidence type="ECO:0000256" key="4">
    <source>
        <dbReference type="SAM" id="MobiDB-lite"/>
    </source>
</evidence>
<dbReference type="OrthoDB" id="9800454at2"/>
<dbReference type="InterPro" id="IPR041698">
    <property type="entry name" value="Methyltransf_25"/>
</dbReference>
<dbReference type="PANTHER" id="PTHR43464:SF19">
    <property type="entry name" value="UBIQUINONE BIOSYNTHESIS O-METHYLTRANSFERASE, MITOCHONDRIAL"/>
    <property type="match status" value="1"/>
</dbReference>
<organism evidence="6 7">
    <name type="scientific">Rosistilla ulvae</name>
    <dbReference type="NCBI Taxonomy" id="1930277"/>
    <lineage>
        <taxon>Bacteria</taxon>
        <taxon>Pseudomonadati</taxon>
        <taxon>Planctomycetota</taxon>
        <taxon>Planctomycetia</taxon>
        <taxon>Pirellulales</taxon>
        <taxon>Pirellulaceae</taxon>
        <taxon>Rosistilla</taxon>
    </lineage>
</organism>
<keyword evidence="2 6" id="KW-0808">Transferase</keyword>
<dbReference type="PANTHER" id="PTHR43464">
    <property type="entry name" value="METHYLTRANSFERASE"/>
    <property type="match status" value="1"/>
</dbReference>
<dbReference type="SUPFAM" id="SSF53335">
    <property type="entry name" value="S-adenosyl-L-methionine-dependent methyltransferases"/>
    <property type="match status" value="1"/>
</dbReference>
<dbReference type="Proteomes" id="UP000319557">
    <property type="component" value="Chromosome"/>
</dbReference>
<dbReference type="Pfam" id="PF13649">
    <property type="entry name" value="Methyltransf_25"/>
    <property type="match status" value="1"/>
</dbReference>
<gene>
    <name evidence="6" type="primary">ubiG_1</name>
    <name evidence="6" type="ORF">EC9_19420</name>
</gene>
<dbReference type="EC" id="2.1.1.222" evidence="6"/>
<evidence type="ECO:0000313" key="6">
    <source>
        <dbReference type="EMBL" id="QDS87761.1"/>
    </source>
</evidence>
<dbReference type="GO" id="GO:0102208">
    <property type="term" value="F:2-polyprenyl-6-hydroxyphenol methylase activity"/>
    <property type="evidence" value="ECO:0007669"/>
    <property type="project" value="UniProtKB-EC"/>
</dbReference>
<keyword evidence="1 6" id="KW-0489">Methyltransferase</keyword>